<keyword evidence="1" id="KW-0479">Metal-binding</keyword>
<feature type="region of interest" description="Disordered" evidence="2">
    <location>
        <begin position="1355"/>
        <end position="1381"/>
    </location>
</feature>
<keyword evidence="1" id="KW-0862">Zinc</keyword>
<feature type="region of interest" description="Disordered" evidence="2">
    <location>
        <begin position="172"/>
        <end position="204"/>
    </location>
</feature>
<dbReference type="PANTHER" id="PTHR33936">
    <property type="entry name" value="PROTEIN CBG17840"/>
    <property type="match status" value="1"/>
</dbReference>
<accession>A0A8S1H9G8</accession>
<feature type="region of interest" description="Disordered" evidence="2">
    <location>
        <begin position="1016"/>
        <end position="1062"/>
    </location>
</feature>
<dbReference type="Proteomes" id="UP000835052">
    <property type="component" value="Unassembled WGS sequence"/>
</dbReference>
<feature type="compositionally biased region" description="Polar residues" evidence="2">
    <location>
        <begin position="172"/>
        <end position="200"/>
    </location>
</feature>
<feature type="domain" description="C2H2-type" evidence="4">
    <location>
        <begin position="446"/>
        <end position="474"/>
    </location>
</feature>
<dbReference type="OrthoDB" id="5803649at2759"/>
<name>A0A8S1H9G8_9PELO</name>
<evidence type="ECO:0000256" key="3">
    <source>
        <dbReference type="SAM" id="Phobius"/>
    </source>
</evidence>
<evidence type="ECO:0000256" key="1">
    <source>
        <dbReference type="PROSITE-ProRule" id="PRU00042"/>
    </source>
</evidence>
<evidence type="ECO:0000313" key="5">
    <source>
        <dbReference type="EMBL" id="CAD6192613.1"/>
    </source>
</evidence>
<feature type="compositionally biased region" description="Basic and acidic residues" evidence="2">
    <location>
        <begin position="1141"/>
        <end position="1151"/>
    </location>
</feature>
<feature type="region of interest" description="Disordered" evidence="2">
    <location>
        <begin position="675"/>
        <end position="742"/>
    </location>
</feature>
<feature type="compositionally biased region" description="Basic and acidic residues" evidence="2">
    <location>
        <begin position="716"/>
        <end position="728"/>
    </location>
</feature>
<organism evidence="5 6">
    <name type="scientific">Caenorhabditis auriculariae</name>
    <dbReference type="NCBI Taxonomy" id="2777116"/>
    <lineage>
        <taxon>Eukaryota</taxon>
        <taxon>Metazoa</taxon>
        <taxon>Ecdysozoa</taxon>
        <taxon>Nematoda</taxon>
        <taxon>Chromadorea</taxon>
        <taxon>Rhabditida</taxon>
        <taxon>Rhabditina</taxon>
        <taxon>Rhabditomorpha</taxon>
        <taxon>Rhabditoidea</taxon>
        <taxon>Rhabditidae</taxon>
        <taxon>Peloderinae</taxon>
        <taxon>Caenorhabditis</taxon>
    </lineage>
</organism>
<evidence type="ECO:0000256" key="2">
    <source>
        <dbReference type="SAM" id="MobiDB-lite"/>
    </source>
</evidence>
<proteinExistence type="predicted"/>
<dbReference type="InterPro" id="IPR013087">
    <property type="entry name" value="Znf_C2H2_type"/>
</dbReference>
<keyword evidence="3" id="KW-0472">Membrane</keyword>
<reference evidence="5" key="1">
    <citation type="submission" date="2020-10" db="EMBL/GenBank/DDBJ databases">
        <authorList>
            <person name="Kikuchi T."/>
        </authorList>
    </citation>
    <scope>NUCLEOTIDE SEQUENCE</scope>
    <source>
        <strain evidence="5">NKZ352</strain>
    </source>
</reference>
<dbReference type="EMBL" id="CAJGYM010000028">
    <property type="protein sequence ID" value="CAD6192613.1"/>
    <property type="molecule type" value="Genomic_DNA"/>
</dbReference>
<protein>
    <recommendedName>
        <fullName evidence="4">C2H2-type domain-containing protein</fullName>
    </recommendedName>
</protein>
<dbReference type="InterPro" id="IPR052797">
    <property type="entry name" value="RegFact_GeneExpr_CellDeath"/>
</dbReference>
<keyword evidence="3" id="KW-1133">Transmembrane helix</keyword>
<feature type="region of interest" description="Disordered" evidence="2">
    <location>
        <begin position="1123"/>
        <end position="1176"/>
    </location>
</feature>
<gene>
    <name evidence="5" type="ORF">CAUJ_LOCUS8532</name>
</gene>
<dbReference type="PROSITE" id="PS50157">
    <property type="entry name" value="ZINC_FINGER_C2H2_2"/>
    <property type="match status" value="1"/>
</dbReference>
<dbReference type="GO" id="GO:0008270">
    <property type="term" value="F:zinc ion binding"/>
    <property type="evidence" value="ECO:0007669"/>
    <property type="project" value="UniProtKB-KW"/>
</dbReference>
<sequence>MASLQSHRKPGAVIGRPSSSGTRAVDRSAILARRTNQPQFVRSTAPPVQRRRPDVGNIVHGGRDEEQQIVEEEIVENMQDTVIVDHDVYDNDVLPDEFIHAEQLVVYEDETIPQIGQEIVAEEYVLGDMAEEYGYMITGEDGKPQFIPANQVHGLRMDGNGSQIASVALRAPTTSHQSFSGPSTSYRRQQPAYSRTYTHSSENRRQNVEAYHHLGNDEGIRDQIIQLNDGEREDLADMDASLPPHLREKFYGCLADIGIPNAEEVIRTAASTSVGTSSVYSSRQEGMFSSRAPNADEMFAAEANAIEQEEEYYGEPSRTDLRHAYRQSYASRSESGGKSLQQRIDDIRAANAIEESSDMPVLDMVETFSYPNRGSQPPVMDTYQGEQRMSGENQENGYFVEEGDTSKEELLKCPCCGENLRRSIYYHHVKTINKFGSCNASAPQRYPCTECAERFATVEKLCEHMYQLHNAPTQVQIQEFETEEDFGNFLSGIEGRRGNFKKGRGMKKVKRGVVQYFRCNRMTKLGKEKKTETSGGAVEVKREKLGEQAALNGKLAEGAQTTEDPPEGICTAFIVKAYLPNGRIEVRFCEHHLHTDDRLRLPVSVKRRLYDMSIKRLPPVAMHRVLLAEIDSFCPRGSPMERRIRALTSEDITNLLCGIHRALRREMGVPDISLRVTGPDEKLPENPIDPADNAPIKSELDDVEPQSSENVIVNEHFTEEMETQKKEEEDQESLAEGKFPETPAVAEDEVIDVVTEEVQGPRNVAIAADNDEDTNEDNSMADEYLCLYNPDLGIDVEISALTDIEQRELDAYELSMGIELSEEQQLLRSRNRMRLSASDMCERMHDAAETIQVYSFMEKSATSLHELNEMADEAVDLCCKLQATVLQRLGEKIDAKQIKIQYFNIASQRGRLARQQQVQQQLDEERRRRLMQDRQKGEFDYYNTQPYQRQREHEDFGAGGLYGEEDVDVTSMSPTKQVARPAHLSVSPINGLHQMDVEAGVQDVFEQDLEKEKRHELKGLPRYLLPPKLPRPRAPRPPKLNPDGTPVEPKKRGRPRKSGVSAPLAALEPHIVREETVLTSDAVVVMSNEIVMLPAEVVHEEEVISSTSAEVPSSALQLLAAEAVNATQTSSEPPAKRGRRSGPEREFKSSENRTIPGPKRAYKQKVSRKSEQPVFEQPSMMSNLVPVASNHNEVQDGSIEDNLNVILQMDDELKKEKEEPIDVDEPQIPTVTRTGRVAEKKELPLTRELLGLGYADRVQTLVVYRPNDTRVFISGERALFIGTCKLIRMTLSPETLLIVLAIAMCSLLLLFTVAVVVVFHCCRVDALHGLPSAVLQRTRNSVNWARHSVFSHQNLEDDDDETDECSGTPRRSFLQPPPIMV</sequence>
<feature type="region of interest" description="Disordered" evidence="2">
    <location>
        <begin position="1"/>
        <end position="26"/>
    </location>
</feature>
<feature type="transmembrane region" description="Helical" evidence="3">
    <location>
        <begin position="1296"/>
        <end position="1319"/>
    </location>
</feature>
<feature type="compositionally biased region" description="Basic residues" evidence="2">
    <location>
        <begin position="1"/>
        <end position="10"/>
    </location>
</feature>
<dbReference type="PANTHER" id="PTHR33936:SF15">
    <property type="entry name" value="C2H2-TYPE DOMAIN-CONTAINING PROTEIN"/>
    <property type="match status" value="1"/>
</dbReference>
<keyword evidence="3" id="KW-0812">Transmembrane</keyword>
<evidence type="ECO:0000259" key="4">
    <source>
        <dbReference type="PROSITE" id="PS50157"/>
    </source>
</evidence>
<comment type="caution">
    <text evidence="5">The sequence shown here is derived from an EMBL/GenBank/DDBJ whole genome shotgun (WGS) entry which is preliminary data.</text>
</comment>
<keyword evidence="6" id="KW-1185">Reference proteome</keyword>
<dbReference type="PROSITE" id="PS00028">
    <property type="entry name" value="ZINC_FINGER_C2H2_1"/>
    <property type="match status" value="1"/>
</dbReference>
<keyword evidence="1" id="KW-0863">Zinc-finger</keyword>
<evidence type="ECO:0000313" key="6">
    <source>
        <dbReference type="Proteomes" id="UP000835052"/>
    </source>
</evidence>